<gene>
    <name evidence="2" type="ORF">ECRASSUSDP1_LOCUS19911</name>
</gene>
<comment type="caution">
    <text evidence="2">The sequence shown here is derived from an EMBL/GenBank/DDBJ whole genome shotgun (WGS) entry which is preliminary data.</text>
</comment>
<reference evidence="2" key="1">
    <citation type="submission" date="2023-07" db="EMBL/GenBank/DDBJ databases">
        <authorList>
            <consortium name="AG Swart"/>
            <person name="Singh M."/>
            <person name="Singh A."/>
            <person name="Seah K."/>
            <person name="Emmerich C."/>
        </authorList>
    </citation>
    <scope>NUCLEOTIDE SEQUENCE</scope>
    <source>
        <strain evidence="2">DP1</strain>
    </source>
</reference>
<dbReference type="AlphaFoldDB" id="A0AAD2D2H8"/>
<dbReference type="EMBL" id="CAMPGE010020246">
    <property type="protein sequence ID" value="CAI2378514.1"/>
    <property type="molecule type" value="Genomic_DNA"/>
</dbReference>
<dbReference type="Proteomes" id="UP001295684">
    <property type="component" value="Unassembled WGS sequence"/>
</dbReference>
<name>A0AAD2D2H8_EUPCR</name>
<feature type="compositionally biased region" description="Basic and acidic residues" evidence="1">
    <location>
        <begin position="119"/>
        <end position="164"/>
    </location>
</feature>
<protein>
    <submittedName>
        <fullName evidence="2">Uncharacterized protein</fullName>
    </submittedName>
</protein>
<feature type="region of interest" description="Disordered" evidence="1">
    <location>
        <begin position="116"/>
        <end position="193"/>
    </location>
</feature>
<evidence type="ECO:0000313" key="3">
    <source>
        <dbReference type="Proteomes" id="UP001295684"/>
    </source>
</evidence>
<evidence type="ECO:0000313" key="2">
    <source>
        <dbReference type="EMBL" id="CAI2378514.1"/>
    </source>
</evidence>
<feature type="compositionally biased region" description="Basic and acidic residues" evidence="1">
    <location>
        <begin position="179"/>
        <end position="193"/>
    </location>
</feature>
<sequence length="193" mass="22256">MPTSYYRDKFACPFGCPMHICRNKWATHIIKCSNTNKPTIFVCKFSMYHIFTNPEMRDEHNKACSMNMKCMVPILDEEALKPVPKGTPLPKSNNKAMKAKAWFKRMENQRVMAMVKPGSTEKKKITKPEKDANPFENFESKDAKPVKTTEEKPPTDIKPVAKKEEEDDDFGEDLFQTGSKEEKPKKDTQDKTL</sequence>
<evidence type="ECO:0000256" key="1">
    <source>
        <dbReference type="SAM" id="MobiDB-lite"/>
    </source>
</evidence>
<organism evidence="2 3">
    <name type="scientific">Euplotes crassus</name>
    <dbReference type="NCBI Taxonomy" id="5936"/>
    <lineage>
        <taxon>Eukaryota</taxon>
        <taxon>Sar</taxon>
        <taxon>Alveolata</taxon>
        <taxon>Ciliophora</taxon>
        <taxon>Intramacronucleata</taxon>
        <taxon>Spirotrichea</taxon>
        <taxon>Hypotrichia</taxon>
        <taxon>Euplotida</taxon>
        <taxon>Euplotidae</taxon>
        <taxon>Moneuplotes</taxon>
    </lineage>
</organism>
<accession>A0AAD2D2H8</accession>
<proteinExistence type="predicted"/>
<keyword evidence="3" id="KW-1185">Reference proteome</keyword>